<keyword evidence="3" id="KW-0436">Ligase</keyword>
<sequence>MRTHIRGSKHAGRMPQMPHTSRSTTTYYIYMIVDVNTREPLGPRKTGEICVKGPVLMKGYIGIPREQYLDEEGFLKTGDLGYYDEDQYLYITDRIKDIIKYEGFQVSPVELEAVLLQHSAVKEAGVVGRPDPDYGELPMAFVVKQSGAKTTEQELIEHVASQVSPYMQLRGGVKFVAGLPRNPRGKLLRRELKEMIKEMD</sequence>
<dbReference type="Pfam" id="PF13193">
    <property type="entry name" value="AMP-binding_C"/>
    <property type="match status" value="1"/>
</dbReference>
<organism evidence="7 8">
    <name type="scientific">Eumeta variegata</name>
    <name type="common">Bagworm moth</name>
    <name type="synonym">Eumeta japonica</name>
    <dbReference type="NCBI Taxonomy" id="151549"/>
    <lineage>
        <taxon>Eukaryota</taxon>
        <taxon>Metazoa</taxon>
        <taxon>Ecdysozoa</taxon>
        <taxon>Arthropoda</taxon>
        <taxon>Hexapoda</taxon>
        <taxon>Insecta</taxon>
        <taxon>Pterygota</taxon>
        <taxon>Neoptera</taxon>
        <taxon>Endopterygota</taxon>
        <taxon>Lepidoptera</taxon>
        <taxon>Glossata</taxon>
        <taxon>Ditrysia</taxon>
        <taxon>Tineoidea</taxon>
        <taxon>Psychidae</taxon>
        <taxon>Oiketicinae</taxon>
        <taxon>Eumeta</taxon>
    </lineage>
</organism>
<name>A0A4C1YUA5_EUMVA</name>
<dbReference type="InterPro" id="IPR025110">
    <property type="entry name" value="AMP-bd_C"/>
</dbReference>
<accession>A0A4C1YUA5</accession>
<dbReference type="GO" id="GO:0004497">
    <property type="term" value="F:monooxygenase activity"/>
    <property type="evidence" value="ECO:0007669"/>
    <property type="project" value="UniProtKB-KW"/>
</dbReference>
<dbReference type="Proteomes" id="UP000299102">
    <property type="component" value="Unassembled WGS sequence"/>
</dbReference>
<evidence type="ECO:0000313" key="8">
    <source>
        <dbReference type="Proteomes" id="UP000299102"/>
    </source>
</evidence>
<dbReference type="InterPro" id="IPR042099">
    <property type="entry name" value="ANL_N_sf"/>
</dbReference>
<protein>
    <submittedName>
        <fullName evidence="7">Luciferin 4-monooxygenase</fullName>
    </submittedName>
</protein>
<evidence type="ECO:0000256" key="3">
    <source>
        <dbReference type="ARBA" id="ARBA00022598"/>
    </source>
</evidence>
<evidence type="ECO:0000256" key="2">
    <source>
        <dbReference type="ARBA" id="ARBA00006432"/>
    </source>
</evidence>
<dbReference type="FunFam" id="3.30.300.30:FF:000007">
    <property type="entry name" value="4-coumarate--CoA ligase 2"/>
    <property type="match status" value="1"/>
</dbReference>
<comment type="subcellular location">
    <subcellularLocation>
        <location evidence="1">Peroxisome</location>
    </subcellularLocation>
</comment>
<dbReference type="Gene3D" id="3.30.300.30">
    <property type="match status" value="1"/>
</dbReference>
<dbReference type="InterPro" id="IPR045851">
    <property type="entry name" value="AMP-bd_C_sf"/>
</dbReference>
<dbReference type="OrthoDB" id="10253869at2759"/>
<proteinExistence type="inferred from homology"/>
<keyword evidence="4" id="KW-0576">Peroxisome</keyword>
<dbReference type="PANTHER" id="PTHR24096">
    <property type="entry name" value="LONG-CHAIN-FATTY-ACID--COA LIGASE"/>
    <property type="match status" value="1"/>
</dbReference>
<dbReference type="AlphaFoldDB" id="A0A4C1YUA5"/>
<dbReference type="EMBL" id="BGZK01001362">
    <property type="protein sequence ID" value="GBP78229.1"/>
    <property type="molecule type" value="Genomic_DNA"/>
</dbReference>
<dbReference type="SUPFAM" id="SSF56801">
    <property type="entry name" value="Acetyl-CoA synthetase-like"/>
    <property type="match status" value="1"/>
</dbReference>
<evidence type="ECO:0000256" key="5">
    <source>
        <dbReference type="SAM" id="MobiDB-lite"/>
    </source>
</evidence>
<dbReference type="GO" id="GO:0005777">
    <property type="term" value="C:peroxisome"/>
    <property type="evidence" value="ECO:0007669"/>
    <property type="project" value="UniProtKB-SubCell"/>
</dbReference>
<evidence type="ECO:0000259" key="6">
    <source>
        <dbReference type="Pfam" id="PF13193"/>
    </source>
</evidence>
<gene>
    <name evidence="7" type="ORF">EVAR_55789_1</name>
</gene>
<dbReference type="GO" id="GO:0016405">
    <property type="term" value="F:CoA-ligase activity"/>
    <property type="evidence" value="ECO:0007669"/>
    <property type="project" value="TreeGrafter"/>
</dbReference>
<keyword evidence="7" id="KW-0560">Oxidoreductase</keyword>
<dbReference type="Gene3D" id="3.40.50.12780">
    <property type="entry name" value="N-terminal domain of ligase-like"/>
    <property type="match status" value="1"/>
</dbReference>
<dbReference type="STRING" id="151549.A0A4C1YUA5"/>
<evidence type="ECO:0000256" key="1">
    <source>
        <dbReference type="ARBA" id="ARBA00004275"/>
    </source>
</evidence>
<reference evidence="7 8" key="1">
    <citation type="journal article" date="2019" name="Commun. Biol.">
        <title>The bagworm genome reveals a unique fibroin gene that provides high tensile strength.</title>
        <authorList>
            <person name="Kono N."/>
            <person name="Nakamura H."/>
            <person name="Ohtoshi R."/>
            <person name="Tomita M."/>
            <person name="Numata K."/>
            <person name="Arakawa K."/>
        </authorList>
    </citation>
    <scope>NUCLEOTIDE SEQUENCE [LARGE SCALE GENOMIC DNA]</scope>
</reference>
<keyword evidence="7" id="KW-0503">Monooxygenase</keyword>
<evidence type="ECO:0000313" key="7">
    <source>
        <dbReference type="EMBL" id="GBP78229.1"/>
    </source>
</evidence>
<feature type="domain" description="AMP-binding enzyme C-terminal" evidence="6">
    <location>
        <begin position="110"/>
        <end position="186"/>
    </location>
</feature>
<comment type="caution">
    <text evidence="7">The sequence shown here is derived from an EMBL/GenBank/DDBJ whole genome shotgun (WGS) entry which is preliminary data.</text>
</comment>
<keyword evidence="8" id="KW-1185">Reference proteome</keyword>
<comment type="similarity">
    <text evidence="2">Belongs to the ATP-dependent AMP-binding enzyme family.</text>
</comment>
<dbReference type="PANTHER" id="PTHR24096:SF149">
    <property type="entry name" value="AMP-BINDING DOMAIN-CONTAINING PROTEIN-RELATED"/>
    <property type="match status" value="1"/>
</dbReference>
<evidence type="ECO:0000256" key="4">
    <source>
        <dbReference type="ARBA" id="ARBA00023140"/>
    </source>
</evidence>
<feature type="compositionally biased region" description="Basic residues" evidence="5">
    <location>
        <begin position="1"/>
        <end position="12"/>
    </location>
</feature>
<feature type="region of interest" description="Disordered" evidence="5">
    <location>
        <begin position="1"/>
        <end position="20"/>
    </location>
</feature>